<dbReference type="PANTHER" id="PTHR43840:SF50">
    <property type="entry name" value="MANGANESE EFFLUX SYSTEM PROTEIN MNES"/>
    <property type="match status" value="1"/>
</dbReference>
<evidence type="ECO:0000256" key="1">
    <source>
        <dbReference type="ARBA" id="ARBA00004141"/>
    </source>
</evidence>
<reference evidence="10 11" key="1">
    <citation type="submission" date="2016-10" db="EMBL/GenBank/DDBJ databases">
        <authorList>
            <person name="de Groot N.N."/>
        </authorList>
    </citation>
    <scope>NUCLEOTIDE SEQUENCE [LARGE SCALE GENOMIC DNA]</scope>
    <source>
        <strain evidence="10 11">AR40</strain>
    </source>
</reference>
<feature type="domain" description="Cation efflux protein transmembrane" evidence="8">
    <location>
        <begin position="33"/>
        <end position="223"/>
    </location>
</feature>
<comment type="similarity">
    <text evidence="2">Belongs to the cation diffusion facilitator (CDF) transporter (TC 2.A.4) family.</text>
</comment>
<gene>
    <name evidence="10" type="ORF">SAMN04487884_12248</name>
</gene>
<dbReference type="eggNOG" id="COG0053">
    <property type="taxonomic scope" value="Bacteria"/>
</dbReference>
<dbReference type="Gene3D" id="3.30.70.1350">
    <property type="entry name" value="Cation efflux protein, cytoplasmic domain"/>
    <property type="match status" value="1"/>
</dbReference>
<dbReference type="EMBL" id="FOGJ01000022">
    <property type="protein sequence ID" value="SES18998.1"/>
    <property type="molecule type" value="Genomic_DNA"/>
</dbReference>
<keyword evidence="6 7" id="KW-0472">Membrane</keyword>
<evidence type="ECO:0000256" key="3">
    <source>
        <dbReference type="ARBA" id="ARBA00022448"/>
    </source>
</evidence>
<evidence type="ECO:0000313" key="10">
    <source>
        <dbReference type="EMBL" id="SES18998.1"/>
    </source>
</evidence>
<evidence type="ECO:0000256" key="6">
    <source>
        <dbReference type="ARBA" id="ARBA00023136"/>
    </source>
</evidence>
<dbReference type="InterPro" id="IPR027469">
    <property type="entry name" value="Cation_efflux_TMD_sf"/>
</dbReference>
<dbReference type="Proteomes" id="UP000182584">
    <property type="component" value="Unassembled WGS sequence"/>
</dbReference>
<evidence type="ECO:0000259" key="8">
    <source>
        <dbReference type="Pfam" id="PF01545"/>
    </source>
</evidence>
<dbReference type="Pfam" id="PF01545">
    <property type="entry name" value="Cation_efflux"/>
    <property type="match status" value="1"/>
</dbReference>
<keyword evidence="4 7" id="KW-0812">Transmembrane</keyword>
<keyword evidence="5 7" id="KW-1133">Transmembrane helix</keyword>
<proteinExistence type="inferred from homology"/>
<evidence type="ECO:0000256" key="2">
    <source>
        <dbReference type="ARBA" id="ARBA00008114"/>
    </source>
</evidence>
<evidence type="ECO:0000313" key="11">
    <source>
        <dbReference type="Proteomes" id="UP000182584"/>
    </source>
</evidence>
<name>A0A1H9VBP2_BUTFI</name>
<dbReference type="OrthoDB" id="9806522at2"/>
<dbReference type="PANTHER" id="PTHR43840">
    <property type="entry name" value="MITOCHONDRIAL METAL TRANSPORTER 1-RELATED"/>
    <property type="match status" value="1"/>
</dbReference>
<dbReference type="InterPro" id="IPR058533">
    <property type="entry name" value="Cation_efflux_TM"/>
</dbReference>
<dbReference type="InterPro" id="IPR027470">
    <property type="entry name" value="Cation_efflux_CTD"/>
</dbReference>
<dbReference type="SUPFAM" id="SSF161111">
    <property type="entry name" value="Cation efflux protein transmembrane domain-like"/>
    <property type="match status" value="1"/>
</dbReference>
<feature type="transmembrane region" description="Helical" evidence="7">
    <location>
        <begin position="95"/>
        <end position="112"/>
    </location>
</feature>
<dbReference type="InterPro" id="IPR050291">
    <property type="entry name" value="CDF_Transporter"/>
</dbReference>
<organism evidence="10 11">
    <name type="scientific">Butyrivibrio fibrisolvens</name>
    <dbReference type="NCBI Taxonomy" id="831"/>
    <lineage>
        <taxon>Bacteria</taxon>
        <taxon>Bacillati</taxon>
        <taxon>Bacillota</taxon>
        <taxon>Clostridia</taxon>
        <taxon>Lachnospirales</taxon>
        <taxon>Lachnospiraceae</taxon>
        <taxon>Butyrivibrio</taxon>
    </lineage>
</organism>
<dbReference type="NCBIfam" id="TIGR01297">
    <property type="entry name" value="CDF"/>
    <property type="match status" value="1"/>
</dbReference>
<dbReference type="Pfam" id="PF16916">
    <property type="entry name" value="ZT_dimer"/>
    <property type="match status" value="1"/>
</dbReference>
<accession>A0A1H9VBP2</accession>
<dbReference type="FunFam" id="1.20.1510.10:FF:000006">
    <property type="entry name" value="Divalent cation efflux transporter"/>
    <property type="match status" value="1"/>
</dbReference>
<sequence length="390" mass="43405">MIQFLAGICIKDHKNYNDANVRRQYGILCGAFGVVLNIILVVIKSVAALMAGSVSILADAANNLSDAQTSIVTIIGFKLASQKPDKKHPFGHGRIEYVAGLIVAFFIFGMAIELLRTSVKKILAPERTEFNLVIAGILIVSILIKLYMFVYNKDLGKKISSAVLVNNAKDSISDVISTSVVLFSSFISHAFDISLDGYAGTLVACFIFYQAFEATRDTISPLLGEAPSEEMIKSIEQDVLQYDKILGVHDIVVHNYGPSMTMMSLHVEISSDGTLLEAHDLVDEIEQFLNNKYSCSSVIHVDPVDFHNEEVWLMREKIAGRIRALGPDIRFHDFRIIHHGVQKIIAFDIVVPFDYDASDDEVREFAKRSCMEMYPGYDTEVTVDKAEILR</sequence>
<dbReference type="InterPro" id="IPR002524">
    <property type="entry name" value="Cation_efflux"/>
</dbReference>
<dbReference type="InterPro" id="IPR036837">
    <property type="entry name" value="Cation_efflux_CTD_sf"/>
</dbReference>
<evidence type="ECO:0000256" key="4">
    <source>
        <dbReference type="ARBA" id="ARBA00022692"/>
    </source>
</evidence>
<dbReference type="GO" id="GO:0016020">
    <property type="term" value="C:membrane"/>
    <property type="evidence" value="ECO:0007669"/>
    <property type="project" value="UniProtKB-SubCell"/>
</dbReference>
<dbReference type="SUPFAM" id="SSF160240">
    <property type="entry name" value="Cation efflux protein cytoplasmic domain-like"/>
    <property type="match status" value="1"/>
</dbReference>
<dbReference type="AlphaFoldDB" id="A0A1H9VBP2"/>
<evidence type="ECO:0000256" key="5">
    <source>
        <dbReference type="ARBA" id="ARBA00022989"/>
    </source>
</evidence>
<protein>
    <submittedName>
        <fullName evidence="10">Cation diffusion facilitator family transporter</fullName>
    </submittedName>
</protein>
<evidence type="ECO:0000256" key="7">
    <source>
        <dbReference type="SAM" id="Phobius"/>
    </source>
</evidence>
<dbReference type="RefSeq" id="WP_074757563.1">
    <property type="nucleotide sequence ID" value="NZ_FOGJ01000022.1"/>
</dbReference>
<dbReference type="Gene3D" id="1.20.1510.10">
    <property type="entry name" value="Cation efflux protein transmembrane domain"/>
    <property type="match status" value="1"/>
</dbReference>
<keyword evidence="3" id="KW-0813">Transport</keyword>
<feature type="transmembrane region" description="Helical" evidence="7">
    <location>
        <begin position="132"/>
        <end position="151"/>
    </location>
</feature>
<comment type="subcellular location">
    <subcellularLocation>
        <location evidence="1">Membrane</location>
        <topology evidence="1">Multi-pass membrane protein</topology>
    </subcellularLocation>
</comment>
<evidence type="ECO:0000259" key="9">
    <source>
        <dbReference type="Pfam" id="PF16916"/>
    </source>
</evidence>
<feature type="domain" description="Cation efflux protein cytoplasmic" evidence="9">
    <location>
        <begin position="227"/>
        <end position="303"/>
    </location>
</feature>
<feature type="transmembrane region" description="Helical" evidence="7">
    <location>
        <begin position="25"/>
        <end position="43"/>
    </location>
</feature>
<dbReference type="GO" id="GO:0008324">
    <property type="term" value="F:monoatomic cation transmembrane transporter activity"/>
    <property type="evidence" value="ECO:0007669"/>
    <property type="project" value="InterPro"/>
</dbReference>